<keyword evidence="4 5" id="KW-0067">ATP-binding</keyword>
<organism evidence="7">
    <name type="scientific">Oppiella nova</name>
    <dbReference type="NCBI Taxonomy" id="334625"/>
    <lineage>
        <taxon>Eukaryota</taxon>
        <taxon>Metazoa</taxon>
        <taxon>Ecdysozoa</taxon>
        <taxon>Arthropoda</taxon>
        <taxon>Chelicerata</taxon>
        <taxon>Arachnida</taxon>
        <taxon>Acari</taxon>
        <taxon>Acariformes</taxon>
        <taxon>Sarcoptiformes</taxon>
        <taxon>Oribatida</taxon>
        <taxon>Brachypylina</taxon>
        <taxon>Oppioidea</taxon>
        <taxon>Oppiidae</taxon>
        <taxon>Oppiella</taxon>
    </lineage>
</organism>
<evidence type="ECO:0000256" key="3">
    <source>
        <dbReference type="ARBA" id="ARBA00022777"/>
    </source>
</evidence>
<accession>A0A7R9LCJ6</accession>
<proteinExistence type="predicted"/>
<feature type="domain" description="Protein kinase" evidence="6">
    <location>
        <begin position="1"/>
        <end position="172"/>
    </location>
</feature>
<dbReference type="Pfam" id="PF00069">
    <property type="entry name" value="Pkinase"/>
    <property type="match status" value="1"/>
</dbReference>
<dbReference type="EMBL" id="CAJPVJ010000135">
    <property type="protein sequence ID" value="CAG2161402.1"/>
    <property type="molecule type" value="Genomic_DNA"/>
</dbReference>
<reference evidence="7" key="1">
    <citation type="submission" date="2020-11" db="EMBL/GenBank/DDBJ databases">
        <authorList>
            <person name="Tran Van P."/>
        </authorList>
    </citation>
    <scope>NUCLEOTIDE SEQUENCE</scope>
</reference>
<dbReference type="InterPro" id="IPR000719">
    <property type="entry name" value="Prot_kinase_dom"/>
</dbReference>
<evidence type="ECO:0000256" key="4">
    <source>
        <dbReference type="ARBA" id="ARBA00022840"/>
    </source>
</evidence>
<dbReference type="GO" id="GO:0005634">
    <property type="term" value="C:nucleus"/>
    <property type="evidence" value="ECO:0007669"/>
    <property type="project" value="TreeGrafter"/>
</dbReference>
<protein>
    <recommendedName>
        <fullName evidence="6">Protein kinase domain-containing protein</fullName>
    </recommendedName>
</protein>
<dbReference type="InterPro" id="IPR011009">
    <property type="entry name" value="Kinase-like_dom_sf"/>
</dbReference>
<dbReference type="GO" id="GO:0005737">
    <property type="term" value="C:cytoplasm"/>
    <property type="evidence" value="ECO:0007669"/>
    <property type="project" value="TreeGrafter"/>
</dbReference>
<dbReference type="InterPro" id="IPR050339">
    <property type="entry name" value="CC_SR_Kinase"/>
</dbReference>
<evidence type="ECO:0000259" key="6">
    <source>
        <dbReference type="PROSITE" id="PS50011"/>
    </source>
</evidence>
<feature type="binding site" evidence="5">
    <location>
        <position position="27"/>
    </location>
    <ligand>
        <name>ATP</name>
        <dbReference type="ChEBI" id="CHEBI:30616"/>
    </ligand>
</feature>
<dbReference type="OrthoDB" id="4062651at2759"/>
<evidence type="ECO:0000313" key="7">
    <source>
        <dbReference type="EMBL" id="CAD7637799.1"/>
    </source>
</evidence>
<sequence>MSAIGSGGFGTVFKVKHKLKDHIYAVKCLQIYKEAKKLSKLSPDFVVQYYNSWNESKHLYIQMEFCSQNLQNILEVKPEVFGRHLGESMDCVEDLKPENILIAENIRNGRFVKLCDFGLAVEHMTASQSHSKNKGTPKYMAPELYRSKYTIKADIYSLERVSWINTKQVHFT</sequence>
<name>A0A7R9LCJ6_9ACAR</name>
<evidence type="ECO:0000256" key="5">
    <source>
        <dbReference type="PROSITE-ProRule" id="PRU10141"/>
    </source>
</evidence>
<dbReference type="GO" id="GO:0005524">
    <property type="term" value="F:ATP binding"/>
    <property type="evidence" value="ECO:0007669"/>
    <property type="project" value="UniProtKB-UniRule"/>
</dbReference>
<dbReference type="InterPro" id="IPR017441">
    <property type="entry name" value="Protein_kinase_ATP_BS"/>
</dbReference>
<keyword evidence="2 5" id="KW-0547">Nucleotide-binding</keyword>
<dbReference type="AlphaFoldDB" id="A0A7R9LCJ6"/>
<keyword evidence="3" id="KW-0418">Kinase</keyword>
<evidence type="ECO:0000256" key="1">
    <source>
        <dbReference type="ARBA" id="ARBA00022679"/>
    </source>
</evidence>
<dbReference type="Gene3D" id="1.10.510.10">
    <property type="entry name" value="Transferase(Phosphotransferase) domain 1"/>
    <property type="match status" value="1"/>
</dbReference>
<evidence type="ECO:0000256" key="2">
    <source>
        <dbReference type="ARBA" id="ARBA00022741"/>
    </source>
</evidence>
<dbReference type="PROSITE" id="PS00107">
    <property type="entry name" value="PROTEIN_KINASE_ATP"/>
    <property type="match status" value="1"/>
</dbReference>
<dbReference type="GO" id="GO:0004672">
    <property type="term" value="F:protein kinase activity"/>
    <property type="evidence" value="ECO:0007669"/>
    <property type="project" value="InterPro"/>
</dbReference>
<keyword evidence="1" id="KW-0808">Transferase</keyword>
<dbReference type="PROSITE" id="PS50011">
    <property type="entry name" value="PROTEIN_KINASE_DOM"/>
    <property type="match status" value="1"/>
</dbReference>
<dbReference type="PANTHER" id="PTHR11042">
    <property type="entry name" value="EUKARYOTIC TRANSLATION INITIATION FACTOR 2-ALPHA KINASE EIF2-ALPHA KINASE -RELATED"/>
    <property type="match status" value="1"/>
</dbReference>
<keyword evidence="8" id="KW-1185">Reference proteome</keyword>
<dbReference type="EMBL" id="OC914960">
    <property type="protein sequence ID" value="CAD7637799.1"/>
    <property type="molecule type" value="Genomic_DNA"/>
</dbReference>
<gene>
    <name evidence="7" type="ORF">ONB1V03_LOCUS1029</name>
</gene>
<dbReference type="SUPFAM" id="SSF56112">
    <property type="entry name" value="Protein kinase-like (PK-like)"/>
    <property type="match status" value="1"/>
</dbReference>
<dbReference type="Proteomes" id="UP000728032">
    <property type="component" value="Unassembled WGS sequence"/>
</dbReference>
<dbReference type="Gene3D" id="3.30.200.20">
    <property type="entry name" value="Phosphorylase Kinase, domain 1"/>
    <property type="match status" value="1"/>
</dbReference>
<evidence type="ECO:0000313" key="8">
    <source>
        <dbReference type="Proteomes" id="UP000728032"/>
    </source>
</evidence>
<dbReference type="SMART" id="SM00220">
    <property type="entry name" value="S_TKc"/>
    <property type="match status" value="1"/>
</dbReference>